<protein>
    <submittedName>
        <fullName evidence="2">Uncharacterized protein</fullName>
    </submittedName>
</protein>
<proteinExistence type="predicted"/>
<evidence type="ECO:0000313" key="3">
    <source>
        <dbReference type="Proteomes" id="UP001249851"/>
    </source>
</evidence>
<sequence>MVTKQEIQTLFNEAIKPLERKIDSMTTNFIELKKSVEFLDKKYQDVLSQLRLAKERNMQQSQKLNDLESALENERKKNQEATATFESLAQYLRRDFLEISGIHLSEDYSTNDIVIAVGKAINVSVNEEDISTSHPLPSYN</sequence>
<keyword evidence="3" id="KW-1185">Reference proteome</keyword>
<evidence type="ECO:0000256" key="1">
    <source>
        <dbReference type="SAM" id="Coils"/>
    </source>
</evidence>
<organism evidence="2 3">
    <name type="scientific">Acropora cervicornis</name>
    <name type="common">Staghorn coral</name>
    <dbReference type="NCBI Taxonomy" id="6130"/>
    <lineage>
        <taxon>Eukaryota</taxon>
        <taxon>Metazoa</taxon>
        <taxon>Cnidaria</taxon>
        <taxon>Anthozoa</taxon>
        <taxon>Hexacorallia</taxon>
        <taxon>Scleractinia</taxon>
        <taxon>Astrocoeniina</taxon>
        <taxon>Acroporidae</taxon>
        <taxon>Acropora</taxon>
    </lineage>
</organism>
<reference evidence="2" key="2">
    <citation type="journal article" date="2023" name="Science">
        <title>Genomic signatures of disease resistance in endangered staghorn corals.</title>
        <authorList>
            <person name="Vollmer S.V."/>
            <person name="Selwyn J.D."/>
            <person name="Despard B.A."/>
            <person name="Roesel C.L."/>
        </authorList>
    </citation>
    <scope>NUCLEOTIDE SEQUENCE</scope>
    <source>
        <strain evidence="2">K2</strain>
    </source>
</reference>
<dbReference type="SUPFAM" id="SSF90257">
    <property type="entry name" value="Myosin rod fragments"/>
    <property type="match status" value="1"/>
</dbReference>
<name>A0AAD9PZK4_ACRCE</name>
<comment type="caution">
    <text evidence="2">The sequence shown here is derived from an EMBL/GenBank/DDBJ whole genome shotgun (WGS) entry which is preliminary data.</text>
</comment>
<keyword evidence="1" id="KW-0175">Coiled coil</keyword>
<reference evidence="2" key="1">
    <citation type="journal article" date="2023" name="G3 (Bethesda)">
        <title>Whole genome assembly and annotation of the endangered Caribbean coral Acropora cervicornis.</title>
        <authorList>
            <person name="Selwyn J.D."/>
            <person name="Vollmer S.V."/>
        </authorList>
    </citation>
    <scope>NUCLEOTIDE SEQUENCE</scope>
    <source>
        <strain evidence="2">K2</strain>
    </source>
</reference>
<dbReference type="AlphaFoldDB" id="A0AAD9PZK4"/>
<dbReference type="EMBL" id="JARQWQ010000091">
    <property type="protein sequence ID" value="KAK2552000.1"/>
    <property type="molecule type" value="Genomic_DNA"/>
</dbReference>
<feature type="coiled-coil region" evidence="1">
    <location>
        <begin position="36"/>
        <end position="84"/>
    </location>
</feature>
<gene>
    <name evidence="2" type="ORF">P5673_027006</name>
</gene>
<evidence type="ECO:0000313" key="2">
    <source>
        <dbReference type="EMBL" id="KAK2552000.1"/>
    </source>
</evidence>
<accession>A0AAD9PZK4</accession>
<dbReference type="Proteomes" id="UP001249851">
    <property type="component" value="Unassembled WGS sequence"/>
</dbReference>